<dbReference type="Gene3D" id="1.10.1200.270">
    <property type="entry name" value="Methyltransferase, alpha-helical capping domain"/>
    <property type="match status" value="1"/>
</dbReference>
<evidence type="ECO:0000313" key="6">
    <source>
        <dbReference type="Proteomes" id="UP000634136"/>
    </source>
</evidence>
<organism evidence="5 6">
    <name type="scientific">Senna tora</name>
    <dbReference type="NCBI Taxonomy" id="362788"/>
    <lineage>
        <taxon>Eukaryota</taxon>
        <taxon>Viridiplantae</taxon>
        <taxon>Streptophyta</taxon>
        <taxon>Embryophyta</taxon>
        <taxon>Tracheophyta</taxon>
        <taxon>Spermatophyta</taxon>
        <taxon>Magnoliopsida</taxon>
        <taxon>eudicotyledons</taxon>
        <taxon>Gunneridae</taxon>
        <taxon>Pentapetalae</taxon>
        <taxon>rosids</taxon>
        <taxon>fabids</taxon>
        <taxon>Fabales</taxon>
        <taxon>Fabaceae</taxon>
        <taxon>Caesalpinioideae</taxon>
        <taxon>Cassia clade</taxon>
        <taxon>Senna</taxon>
    </lineage>
</organism>
<dbReference type="Proteomes" id="UP000634136">
    <property type="component" value="Unassembled WGS sequence"/>
</dbReference>
<keyword evidence="3" id="KW-0479">Metal-binding</keyword>
<keyword evidence="2" id="KW-0808">Transferase</keyword>
<dbReference type="Gene3D" id="3.40.50.150">
    <property type="entry name" value="Vaccinia Virus protein VP39"/>
    <property type="match status" value="1"/>
</dbReference>
<dbReference type="InterPro" id="IPR005299">
    <property type="entry name" value="MeTrfase_7"/>
</dbReference>
<sequence>MATEEVLHMNGGVGETSYANNSLLQKSVNESEANPEREHHKTYEIIAIIDALSLRLKKKTHAFQLFLNDLPSNDFNTIFKSLLPDFYKKLHQGHNFGHNCFIAGVPGSFYKRSEDQESLTFPTSIIGMALHDMVLENKAEEAKLDSYDTPHYGPSEKEVRKIIEEEGSFTLEKLEISKLGWDGGMNEEGDDTIIVHGKLMRAKFIANYTRAVNEPLLKSHFGDAIMDELFLRVSDKLVQLMEEKKELVFTNLVLSITKN</sequence>
<dbReference type="GO" id="GO:0046872">
    <property type="term" value="F:metal ion binding"/>
    <property type="evidence" value="ECO:0007669"/>
    <property type="project" value="UniProtKB-KW"/>
</dbReference>
<keyword evidence="1" id="KW-0489">Methyltransferase</keyword>
<comment type="caution">
    <text evidence="5">The sequence shown here is derived from an EMBL/GenBank/DDBJ whole genome shotgun (WGS) entry which is preliminary data.</text>
</comment>
<dbReference type="OrthoDB" id="1523883at2759"/>
<evidence type="ECO:0000256" key="2">
    <source>
        <dbReference type="ARBA" id="ARBA00022679"/>
    </source>
</evidence>
<keyword evidence="4" id="KW-0460">Magnesium</keyword>
<dbReference type="PANTHER" id="PTHR31009">
    <property type="entry name" value="S-ADENOSYL-L-METHIONINE:CARBOXYL METHYLTRANSFERASE FAMILY PROTEIN"/>
    <property type="match status" value="1"/>
</dbReference>
<dbReference type="GO" id="GO:0032259">
    <property type="term" value="P:methylation"/>
    <property type="evidence" value="ECO:0007669"/>
    <property type="project" value="UniProtKB-KW"/>
</dbReference>
<dbReference type="InterPro" id="IPR029063">
    <property type="entry name" value="SAM-dependent_MTases_sf"/>
</dbReference>
<protein>
    <submittedName>
        <fullName evidence="5">Theobromine synthase 2-like</fullName>
    </submittedName>
</protein>
<evidence type="ECO:0000256" key="4">
    <source>
        <dbReference type="ARBA" id="ARBA00022842"/>
    </source>
</evidence>
<dbReference type="Pfam" id="PF03492">
    <property type="entry name" value="Methyltransf_7"/>
    <property type="match status" value="1"/>
</dbReference>
<name>A0A834SX58_9FABA</name>
<gene>
    <name evidence="5" type="ORF">G2W53_032831</name>
</gene>
<evidence type="ECO:0000313" key="5">
    <source>
        <dbReference type="EMBL" id="KAF7811855.1"/>
    </source>
</evidence>
<keyword evidence="6" id="KW-1185">Reference proteome</keyword>
<dbReference type="GO" id="GO:0008168">
    <property type="term" value="F:methyltransferase activity"/>
    <property type="evidence" value="ECO:0007669"/>
    <property type="project" value="UniProtKB-KW"/>
</dbReference>
<dbReference type="EMBL" id="JAAIUW010000010">
    <property type="protein sequence ID" value="KAF7811855.1"/>
    <property type="molecule type" value="Genomic_DNA"/>
</dbReference>
<accession>A0A834SX58</accession>
<dbReference type="InterPro" id="IPR042086">
    <property type="entry name" value="MeTrfase_capping"/>
</dbReference>
<evidence type="ECO:0000256" key="3">
    <source>
        <dbReference type="ARBA" id="ARBA00022723"/>
    </source>
</evidence>
<reference evidence="5" key="1">
    <citation type="submission" date="2020-09" db="EMBL/GenBank/DDBJ databases">
        <title>Genome-Enabled Discovery of Anthraquinone Biosynthesis in Senna tora.</title>
        <authorList>
            <person name="Kang S.-H."/>
            <person name="Pandey R.P."/>
            <person name="Lee C.-M."/>
            <person name="Sim J.-S."/>
            <person name="Jeong J.-T."/>
            <person name="Choi B.-S."/>
            <person name="Jung M."/>
            <person name="Ginzburg D."/>
            <person name="Zhao K."/>
            <person name="Won S.Y."/>
            <person name="Oh T.-J."/>
            <person name="Yu Y."/>
            <person name="Kim N.-H."/>
            <person name="Lee O.R."/>
            <person name="Lee T.-H."/>
            <person name="Bashyal P."/>
            <person name="Kim T.-S."/>
            <person name="Lee W.-H."/>
            <person name="Kawkins C."/>
            <person name="Kim C.-K."/>
            <person name="Kim J.S."/>
            <person name="Ahn B.O."/>
            <person name="Rhee S.Y."/>
            <person name="Sohng J.K."/>
        </authorList>
    </citation>
    <scope>NUCLEOTIDE SEQUENCE</scope>
    <source>
        <tissue evidence="5">Leaf</tissue>
    </source>
</reference>
<evidence type="ECO:0000256" key="1">
    <source>
        <dbReference type="ARBA" id="ARBA00022603"/>
    </source>
</evidence>
<proteinExistence type="predicted"/>
<dbReference type="SUPFAM" id="SSF53335">
    <property type="entry name" value="S-adenosyl-L-methionine-dependent methyltransferases"/>
    <property type="match status" value="1"/>
</dbReference>
<dbReference type="AlphaFoldDB" id="A0A834SX58"/>